<dbReference type="AlphaFoldDB" id="A0A382VZL2"/>
<accession>A0A382VZL2</accession>
<name>A0A382VZL2_9ZZZZ</name>
<gene>
    <name evidence="1" type="ORF">METZ01_LOCUS404175</name>
</gene>
<sequence>NVYLYGQSFEDFHEIDKKIHDTYIDLDLICLPGSDISIFESIIEEMLFNNPFYWAPFVLIGEA</sequence>
<proteinExistence type="predicted"/>
<dbReference type="EMBL" id="UINC01155461">
    <property type="protein sequence ID" value="SVD51321.1"/>
    <property type="molecule type" value="Genomic_DNA"/>
</dbReference>
<evidence type="ECO:0000313" key="1">
    <source>
        <dbReference type="EMBL" id="SVD51321.1"/>
    </source>
</evidence>
<feature type="non-terminal residue" evidence="1">
    <location>
        <position position="1"/>
    </location>
</feature>
<protein>
    <submittedName>
        <fullName evidence="1">Uncharacterized protein</fullName>
    </submittedName>
</protein>
<organism evidence="1">
    <name type="scientific">marine metagenome</name>
    <dbReference type="NCBI Taxonomy" id="408172"/>
    <lineage>
        <taxon>unclassified sequences</taxon>
        <taxon>metagenomes</taxon>
        <taxon>ecological metagenomes</taxon>
    </lineage>
</organism>
<reference evidence="1" key="1">
    <citation type="submission" date="2018-05" db="EMBL/GenBank/DDBJ databases">
        <authorList>
            <person name="Lanie J.A."/>
            <person name="Ng W.-L."/>
            <person name="Kazmierczak K.M."/>
            <person name="Andrzejewski T.M."/>
            <person name="Davidsen T.M."/>
            <person name="Wayne K.J."/>
            <person name="Tettelin H."/>
            <person name="Glass J.I."/>
            <person name="Rusch D."/>
            <person name="Podicherti R."/>
            <person name="Tsui H.-C.T."/>
            <person name="Winkler M.E."/>
        </authorList>
    </citation>
    <scope>NUCLEOTIDE SEQUENCE</scope>
</reference>